<dbReference type="RefSeq" id="WP_143781841.1">
    <property type="nucleotide sequence ID" value="NZ_CP041616.1"/>
</dbReference>
<dbReference type="Proteomes" id="UP000315395">
    <property type="component" value="Chromosome"/>
</dbReference>
<organism evidence="2 3">
    <name type="scientific">Ornithinimicrobium ciconiae</name>
    <dbReference type="NCBI Taxonomy" id="2594265"/>
    <lineage>
        <taxon>Bacteria</taxon>
        <taxon>Bacillati</taxon>
        <taxon>Actinomycetota</taxon>
        <taxon>Actinomycetes</taxon>
        <taxon>Micrococcales</taxon>
        <taxon>Ornithinimicrobiaceae</taxon>
        <taxon>Ornithinimicrobium</taxon>
    </lineage>
</organism>
<keyword evidence="3" id="KW-1185">Reference proteome</keyword>
<accession>A0A516G6P5</accession>
<name>A0A516G6P5_9MICO</name>
<feature type="region of interest" description="Disordered" evidence="1">
    <location>
        <begin position="769"/>
        <end position="788"/>
    </location>
</feature>
<dbReference type="OrthoDB" id="9148571at2"/>
<dbReference type="KEGG" id="orz:FNH13_01635"/>
<evidence type="ECO:0000256" key="1">
    <source>
        <dbReference type="SAM" id="MobiDB-lite"/>
    </source>
</evidence>
<evidence type="ECO:0000313" key="2">
    <source>
        <dbReference type="EMBL" id="QDO87183.1"/>
    </source>
</evidence>
<dbReference type="EMBL" id="CP041616">
    <property type="protein sequence ID" value="QDO87183.1"/>
    <property type="molecule type" value="Genomic_DNA"/>
</dbReference>
<reference evidence="2 3" key="1">
    <citation type="submission" date="2019-07" db="EMBL/GenBank/DDBJ databases">
        <title>complete genome sequencing of Ornithinimicrobium sp. H23M54.</title>
        <authorList>
            <person name="Bae J.-W."/>
            <person name="Lee S.-Y."/>
        </authorList>
    </citation>
    <scope>NUCLEOTIDE SEQUENCE [LARGE SCALE GENOMIC DNA]</scope>
    <source>
        <strain evidence="2 3">H23M54</strain>
    </source>
</reference>
<protein>
    <submittedName>
        <fullName evidence="2">Uncharacterized protein</fullName>
    </submittedName>
</protein>
<evidence type="ECO:0000313" key="3">
    <source>
        <dbReference type="Proteomes" id="UP000315395"/>
    </source>
</evidence>
<gene>
    <name evidence="2" type="ORF">FNH13_01635</name>
</gene>
<sequence>MTATRFLATALPYSLAKDAPFHCSVFFTHRLTPEQPDATLADFPDAERWVKTLLEGRLVLVTDTEPDGIPVRLVSTPDQDHFTAVFPGTMPVAGFATPKVTGQPWTSYPAHAVEGHAVATHIGSINHSPLTPPSVHGNPVVEAVFDQLEQFQESLGTLRGIAVDGFPQREAQNLARKLAEAQATLGLDKRRGYPSQPNPGTSAVEILLQDEGSGDATTTRRLDALLNEPHEELPPALQTLVDVHAARRFYQREEIPYEERPVEGATTPAVEVPEQDFHERAASLGSTPVLLRTVGLVVDVAVEDPKHLDLLAKATWVSARLEPGSAAKDLVRLAPPRTWCESDGRGHWRAVSSGAWSGGALPLGQPRVYTVLDLDPDASGLKLEQHLRDLPRSLATELNGDPVTAAPASLRSTGFSIARVARDEQVLAQVQRAETFADVEDGPGVAGQDLAYDDVVRGIRLEVWDDDSQAWHSVHERLVDVEAGGRSVLKAEPDTGFLQLTGLTRAPGEDTAYHLHEVFVGWDGWSLSASRPGKLIVHGDGTNGPAGEELVLDEPPGDPASHVLIRTTVAPGTLPWLRYGRRYSFRVRGVDLAGNSVPRPAARTVGRGAVAAARDRLDLLRTTYAEQERAGLLGPVRERLIAREPAPESEPILRRLIEVGAREGAEVAEELEAAYREAFVETAPGVTLPPEAVTGDRQVDRLLRSRLTAAVERERTAPGVALRRGAELALAEVVRRAETWRARPQLSITPEAFARLDDTVDPIRRRREVPPVLRPPGGGPVIEPEPPEVPVVTTPRPFLRWHPVPPPALVARSPLTTGESLQRLVIRDDTPTERHVVPPKGTQLEAEQHGMFDAAIGSSDPTLHDQLLATAYKERGTLLDEFIQDLDDPDAVLPQPGIALHTRLGADPDAAVTLADITATRDTPLGEGQYVVHDTDQLVLPYLPDVLAHGASLVFYDAGAPHTLAEPRVLQTALLEYAGSWPRVEPLRLVLVAGEELGARRVGNVVEVALPAGEQVRVAMSSSMDEEALQVLGPWRSHVASASGDDGDPAAAAARAVLARAAGNGWFWWLTPSHDLRLVHAVRRPVHPPELPALRVLHRPPGLTVAGLVGVVDVHGPSTERIALEATWSEWVDDLATDGPVRVDRQDVVLSSPVQPDERFGLLYLVDAVLPGADGNPPVVSHKAIQNFPDTHHRRVSYAARGVTRYAEFFDPAELPAADEPTLLGESRDLTVVSSARPAAPEVSDVIPLLLWDQETEPDQPFALRRTRRSGARVWLQRPWFSSGDGELLAVVLGTEAVPPTLSSRWARDPVQVTGTPPSTTLLPLVTPAELLLGAAAGGVVDPRPGRPVTLARATKLVDARGNPTVTVLGYQPEYHPGRKQWFVDVALDPGDSLWPFVRLVVARYQPDSLPACDLSPVVLTDWVQPLPERTATANRRTEETVRMTVTGPIGLARLPRPRMVGGPPSGEGPVPQADAVLRVAREVFATVQQAPPEGGGDLDWTSLPRVRLPLAGMTGARATWSHELELPEPVDLATPGSSERFRVLVEEYEYFDADPEDGAKEGVPGTAQRLVYADHFPL</sequence>
<proteinExistence type="predicted"/>
<feature type="compositionally biased region" description="Pro residues" evidence="1">
    <location>
        <begin position="772"/>
        <end position="788"/>
    </location>
</feature>